<evidence type="ECO:0000256" key="1">
    <source>
        <dbReference type="SAM" id="MobiDB-lite"/>
    </source>
</evidence>
<gene>
    <name evidence="3" type="ORF">MAGMO_2918</name>
</gene>
<dbReference type="Gene3D" id="3.40.109.10">
    <property type="entry name" value="NADH Oxidase"/>
    <property type="match status" value="2"/>
</dbReference>
<dbReference type="SUPFAM" id="SSF55469">
    <property type="entry name" value="FMN-dependent nitroreductase-like"/>
    <property type="match status" value="2"/>
</dbReference>
<dbReference type="InterPro" id="IPR029479">
    <property type="entry name" value="Nitroreductase"/>
</dbReference>
<dbReference type="EMBL" id="LO017727">
    <property type="protein sequence ID" value="CRH07065.1"/>
    <property type="molecule type" value="Genomic_DNA"/>
</dbReference>
<protein>
    <recommendedName>
        <fullName evidence="2">Nitroreductase domain-containing protein</fullName>
    </recommendedName>
</protein>
<dbReference type="Pfam" id="PF00881">
    <property type="entry name" value="Nitroreductase"/>
    <property type="match status" value="1"/>
</dbReference>
<dbReference type="InterPro" id="IPR000415">
    <property type="entry name" value="Nitroreductase-like"/>
</dbReference>
<feature type="domain" description="Nitroreductase" evidence="2">
    <location>
        <begin position="110"/>
        <end position="234"/>
    </location>
</feature>
<dbReference type="PANTHER" id="PTHR42741">
    <property type="entry name" value="NITROREDUCTASE FAMILY PROTEIN"/>
    <property type="match status" value="1"/>
</dbReference>
<name>A0A1S7LJJ2_MAGMO</name>
<dbReference type="AlphaFoldDB" id="A0A1S7LJJ2"/>
<evidence type="ECO:0000259" key="2">
    <source>
        <dbReference type="Pfam" id="PF00881"/>
    </source>
</evidence>
<reference evidence="3" key="1">
    <citation type="submission" date="2015-04" db="EMBL/GenBank/DDBJ databases">
        <authorList>
            <person name="Syromyatnikov M.Y."/>
            <person name="Popov V.N."/>
        </authorList>
    </citation>
    <scope>NUCLEOTIDE SEQUENCE</scope>
    <source>
        <strain evidence="3">MO-1</strain>
    </source>
</reference>
<feature type="region of interest" description="Disordered" evidence="1">
    <location>
        <begin position="1"/>
        <end position="21"/>
    </location>
</feature>
<sequence length="563" mass="63211">MSQTDPRQTVEQYHQQTKHQAKRFARGPEFMDWENQPEPFRRYAGAPTYPLPVESWQKAPRFNIVHHRLGSGPVEPISARGIATLLRLSLGLAAWKVVPKQNDRWSLRCNPSSGNLHPTEGYLVLPSLPAEGELPPLPAGVYHYDPFSHQLEQRACTPLAQQSGWLNQEGVILGLSSIPWRELWKYGERAYRYCQLDTGHAIAGVRYAAAMVGWSVTVLNGISDEAIENLLGLHPAPLKKGRPEGEQAELLMLLTPGPIESDRILAAEQQIARWADMAKQFQWQGTPNQLSPYYMDQWPIVDAVAEACHRPAETPPTQASEPDRLPKLQDGPSSLSLPEIILQRRSAQKFDGQTALNREAFWRMLDRLLPRPQVAPWDSQSWPTALHPLLFVHRVDDLEPGVYLLIRRAGAEAVLRNQISKELEWEPVAEAPTTLPLYRLVEGDCRHFAMGVSCRQSIAGDSAFSLGMLAEWQSGLEIGPWHYRNMFWEAGMLGHVLYLEAEAEGLRGTGIGCFFDDIIHDELLGMEGMAIQSLYHFTVGGAVEDERLSTEAPYGHLAADRQK</sequence>
<proteinExistence type="predicted"/>
<dbReference type="GO" id="GO:0016491">
    <property type="term" value="F:oxidoreductase activity"/>
    <property type="evidence" value="ECO:0007669"/>
    <property type="project" value="InterPro"/>
</dbReference>
<accession>A0A1S7LJJ2</accession>
<dbReference type="PANTHER" id="PTHR42741:SF3">
    <property type="entry name" value="NITROREDUCTASE FAMILY PROTEIN"/>
    <property type="match status" value="1"/>
</dbReference>
<feature type="region of interest" description="Disordered" evidence="1">
    <location>
        <begin position="311"/>
        <end position="332"/>
    </location>
</feature>
<evidence type="ECO:0000313" key="3">
    <source>
        <dbReference type="EMBL" id="CRH07065.1"/>
    </source>
</evidence>
<dbReference type="CDD" id="cd02142">
    <property type="entry name" value="McbC_SagB-like_oxidoreductase"/>
    <property type="match status" value="2"/>
</dbReference>
<feature type="compositionally biased region" description="Polar residues" evidence="1">
    <location>
        <begin position="1"/>
        <end position="15"/>
    </location>
</feature>
<organism evidence="3">
    <name type="scientific">Magnetococcus massalia (strain MO-1)</name>
    <dbReference type="NCBI Taxonomy" id="451514"/>
    <lineage>
        <taxon>Bacteria</taxon>
        <taxon>Pseudomonadati</taxon>
        <taxon>Pseudomonadota</taxon>
        <taxon>Magnetococcia</taxon>
        <taxon>Magnetococcales</taxon>
        <taxon>Magnetococcaceae</taxon>
        <taxon>Magnetococcus</taxon>
    </lineage>
</organism>